<feature type="transmembrane region" description="Helical" evidence="1">
    <location>
        <begin position="6"/>
        <end position="23"/>
    </location>
</feature>
<dbReference type="Proteomes" id="UP001523262">
    <property type="component" value="Unassembled WGS sequence"/>
</dbReference>
<accession>A0ABT0W854</accession>
<keyword evidence="1" id="KW-1133">Transmembrane helix</keyword>
<protein>
    <recommendedName>
        <fullName evidence="4">DUF4203 domain-containing protein</fullName>
    </recommendedName>
</protein>
<sequence>MPFFASFMLICLFTSIVCYYTYINKTYLSSMTGMIISMTNSMMTSISLGTFIGILIQDKDLTTPTIISVSIGMLVGYVTGRSISLIASLDGLTAGIMGGMMGAMLGVMLQPKSTEVMIYFIDVIDVIVNVLLLRVIDEEIKTHQKEPSNKKPLIINFIVFVAILVLMLLLINLNLKLVLV</sequence>
<feature type="transmembrane region" description="Helical" evidence="1">
    <location>
        <begin position="35"/>
        <end position="56"/>
    </location>
</feature>
<keyword evidence="1" id="KW-0472">Membrane</keyword>
<organism evidence="2 3">
    <name type="scientific">Neobacillus pocheonensis</name>
    <dbReference type="NCBI Taxonomy" id="363869"/>
    <lineage>
        <taxon>Bacteria</taxon>
        <taxon>Bacillati</taxon>
        <taxon>Bacillota</taxon>
        <taxon>Bacilli</taxon>
        <taxon>Bacillales</taxon>
        <taxon>Bacillaceae</taxon>
        <taxon>Neobacillus</taxon>
    </lineage>
</organism>
<feature type="transmembrane region" description="Helical" evidence="1">
    <location>
        <begin position="153"/>
        <end position="175"/>
    </location>
</feature>
<keyword evidence="3" id="KW-1185">Reference proteome</keyword>
<gene>
    <name evidence="2" type="ORF">NDK43_09015</name>
</gene>
<keyword evidence="1" id="KW-0812">Transmembrane</keyword>
<feature type="transmembrane region" description="Helical" evidence="1">
    <location>
        <begin position="62"/>
        <end position="80"/>
    </location>
</feature>
<evidence type="ECO:0008006" key="4">
    <source>
        <dbReference type="Google" id="ProtNLM"/>
    </source>
</evidence>
<comment type="caution">
    <text evidence="2">The sequence shown here is derived from an EMBL/GenBank/DDBJ whole genome shotgun (WGS) entry which is preliminary data.</text>
</comment>
<dbReference type="EMBL" id="JAMQCR010000001">
    <property type="protein sequence ID" value="MCM2532499.1"/>
    <property type="molecule type" value="Genomic_DNA"/>
</dbReference>
<reference evidence="2 3" key="1">
    <citation type="submission" date="2022-06" db="EMBL/GenBank/DDBJ databases">
        <authorList>
            <person name="Jeon C.O."/>
        </authorList>
    </citation>
    <scope>NUCLEOTIDE SEQUENCE [LARGE SCALE GENOMIC DNA]</scope>
    <source>
        <strain evidence="2 3">KCTC 13943</strain>
    </source>
</reference>
<name>A0ABT0W854_9BACI</name>
<feature type="transmembrane region" description="Helical" evidence="1">
    <location>
        <begin position="92"/>
        <end position="110"/>
    </location>
</feature>
<evidence type="ECO:0000313" key="3">
    <source>
        <dbReference type="Proteomes" id="UP001523262"/>
    </source>
</evidence>
<evidence type="ECO:0000313" key="2">
    <source>
        <dbReference type="EMBL" id="MCM2532499.1"/>
    </source>
</evidence>
<feature type="transmembrane region" description="Helical" evidence="1">
    <location>
        <begin position="116"/>
        <end position="133"/>
    </location>
</feature>
<proteinExistence type="predicted"/>
<evidence type="ECO:0000256" key="1">
    <source>
        <dbReference type="SAM" id="Phobius"/>
    </source>
</evidence>